<accession>A0AAD2FX36</accession>
<feature type="chain" id="PRO_5042248682" description="Calcineurin-like phosphoesterase domain-containing protein" evidence="1">
    <location>
        <begin position="24"/>
        <end position="421"/>
    </location>
</feature>
<organism evidence="3 4">
    <name type="scientific">Cylindrotheca closterium</name>
    <dbReference type="NCBI Taxonomy" id="2856"/>
    <lineage>
        <taxon>Eukaryota</taxon>
        <taxon>Sar</taxon>
        <taxon>Stramenopiles</taxon>
        <taxon>Ochrophyta</taxon>
        <taxon>Bacillariophyta</taxon>
        <taxon>Bacillariophyceae</taxon>
        <taxon>Bacillariophycidae</taxon>
        <taxon>Bacillariales</taxon>
        <taxon>Bacillariaceae</taxon>
        <taxon>Cylindrotheca</taxon>
    </lineage>
</organism>
<dbReference type="PANTHER" id="PTHR46546">
    <property type="entry name" value="SHEWANELLA-LIKE PROTEIN PHOSPHATASE 1"/>
    <property type="match status" value="1"/>
</dbReference>
<evidence type="ECO:0000256" key="1">
    <source>
        <dbReference type="SAM" id="SignalP"/>
    </source>
</evidence>
<dbReference type="GO" id="GO:0016787">
    <property type="term" value="F:hydrolase activity"/>
    <property type="evidence" value="ECO:0007669"/>
    <property type="project" value="InterPro"/>
</dbReference>
<dbReference type="SUPFAM" id="SSF56300">
    <property type="entry name" value="Metallo-dependent phosphatases"/>
    <property type="match status" value="1"/>
</dbReference>
<comment type="caution">
    <text evidence="3">The sequence shown here is derived from an EMBL/GenBank/DDBJ whole genome shotgun (WGS) entry which is preliminary data.</text>
</comment>
<dbReference type="Gene3D" id="3.60.21.10">
    <property type="match status" value="1"/>
</dbReference>
<evidence type="ECO:0000313" key="4">
    <source>
        <dbReference type="Proteomes" id="UP001295423"/>
    </source>
</evidence>
<evidence type="ECO:0000313" key="3">
    <source>
        <dbReference type="EMBL" id="CAJ1955227.1"/>
    </source>
</evidence>
<protein>
    <recommendedName>
        <fullName evidence="2">Calcineurin-like phosphoesterase domain-containing protein</fullName>
    </recommendedName>
</protein>
<keyword evidence="4" id="KW-1185">Reference proteome</keyword>
<name>A0AAD2FX36_9STRA</name>
<sequence>MNPWKLGTLLPLGCLLQVAHIHALVSQERIHHFASIRNELSGLRPLHYSILGGRNDDHEPLSSSVDFPEYHLLPTEEDCIELKEGQRLVCIGDIHGDSKALQSSLKIAGLCESNTWVGGNTILVQCGDVLDRGSEELACYSLLAKLSQEAEKEGGRVICLYGNHEALNAFGQFSYATSDEEYEQEVAPAVDGAMDTKEWRKQYVGNQPARWAAFEPNGLLSRPLLANMKVAVKVGRTVCVHAGLTKDHLDDFGGIESMNRKARQWITGSSGVVFNNHGEYDSVLQAWVEAEARQAAYIDTAPKFLDGGIGSTSPIWMRAYSSPGDQPPANPKAQSMIDSVLKALDCDRMVMGHTVQREINCALQGKAWRVDVGMSRGVVGGTPEVLEITMQDGQEVISVLNAADGRIEGSERNILALSNLF</sequence>
<keyword evidence="1" id="KW-0732">Signal</keyword>
<dbReference type="EMBL" id="CAKOGP040001881">
    <property type="protein sequence ID" value="CAJ1955227.1"/>
    <property type="molecule type" value="Genomic_DNA"/>
</dbReference>
<evidence type="ECO:0000259" key="2">
    <source>
        <dbReference type="Pfam" id="PF00149"/>
    </source>
</evidence>
<dbReference type="Proteomes" id="UP001295423">
    <property type="component" value="Unassembled WGS sequence"/>
</dbReference>
<dbReference type="InterPro" id="IPR004843">
    <property type="entry name" value="Calcineurin-like_PHP"/>
</dbReference>
<dbReference type="Pfam" id="PF00149">
    <property type="entry name" value="Metallophos"/>
    <property type="match status" value="1"/>
</dbReference>
<feature type="domain" description="Calcineurin-like phosphoesterase" evidence="2">
    <location>
        <begin position="87"/>
        <end position="355"/>
    </location>
</feature>
<dbReference type="PANTHER" id="PTHR46546:SF4">
    <property type="entry name" value="SHEWANELLA-LIKE PROTEIN PHOSPHATASE 1"/>
    <property type="match status" value="1"/>
</dbReference>
<gene>
    <name evidence="3" type="ORF">CYCCA115_LOCUS15647</name>
</gene>
<proteinExistence type="predicted"/>
<feature type="signal peptide" evidence="1">
    <location>
        <begin position="1"/>
        <end position="23"/>
    </location>
</feature>
<reference evidence="3" key="1">
    <citation type="submission" date="2023-08" db="EMBL/GenBank/DDBJ databases">
        <authorList>
            <person name="Audoor S."/>
            <person name="Bilcke G."/>
        </authorList>
    </citation>
    <scope>NUCLEOTIDE SEQUENCE</scope>
</reference>
<dbReference type="InterPro" id="IPR029052">
    <property type="entry name" value="Metallo-depent_PP-like"/>
</dbReference>
<dbReference type="AlphaFoldDB" id="A0AAD2FX36"/>